<evidence type="ECO:0000313" key="1">
    <source>
        <dbReference type="EMBL" id="GAA0473243.1"/>
    </source>
</evidence>
<keyword evidence="2" id="KW-1185">Reference proteome</keyword>
<protein>
    <submittedName>
        <fullName evidence="1">Uncharacterized protein</fullName>
    </submittedName>
</protein>
<accession>A0ABN1ACN2</accession>
<evidence type="ECO:0000313" key="2">
    <source>
        <dbReference type="Proteomes" id="UP001410648"/>
    </source>
</evidence>
<dbReference type="Proteomes" id="UP001410648">
    <property type="component" value="Unassembled WGS sequence"/>
</dbReference>
<name>A0ABN1ACN2_9LACT</name>
<reference evidence="1 2" key="1">
    <citation type="journal article" date="2019" name="Int. J. Syst. Evol. Microbiol.">
        <title>The Global Catalogue of Microorganisms (GCM) 10K type strain sequencing project: providing services to taxonomists for standard genome sequencing and annotation.</title>
        <authorList>
            <consortium name="The Broad Institute Genomics Platform"/>
            <consortium name="The Broad Institute Genome Sequencing Center for Infectious Disease"/>
            <person name="Wu L."/>
            <person name="Ma J."/>
        </authorList>
    </citation>
    <scope>NUCLEOTIDE SEQUENCE [LARGE SCALE GENOMIC DNA]</scope>
    <source>
        <strain evidence="1 2">JCM 14232</strain>
    </source>
</reference>
<sequence length="63" mass="7119">MGSLTDIHNEMNSLKAMCLHNNNGYTFLEKQKDKVRPIVKKEVDSFLHCGDLSDGFCTIKCEA</sequence>
<proteinExistence type="predicted"/>
<gene>
    <name evidence="1" type="ORF">GCM10008936_00110</name>
</gene>
<organism evidence="1 2">
    <name type="scientific">Alkalibacterium indicireducens</name>
    <dbReference type="NCBI Taxonomy" id="398758"/>
    <lineage>
        <taxon>Bacteria</taxon>
        <taxon>Bacillati</taxon>
        <taxon>Bacillota</taxon>
        <taxon>Bacilli</taxon>
        <taxon>Lactobacillales</taxon>
        <taxon>Carnobacteriaceae</taxon>
        <taxon>Alkalibacterium</taxon>
    </lineage>
</organism>
<comment type="caution">
    <text evidence="1">The sequence shown here is derived from an EMBL/GenBank/DDBJ whole genome shotgun (WGS) entry which is preliminary data.</text>
</comment>
<dbReference type="EMBL" id="BAAADA010000002">
    <property type="protein sequence ID" value="GAA0473243.1"/>
    <property type="molecule type" value="Genomic_DNA"/>
</dbReference>